<proteinExistence type="predicted"/>
<reference evidence="2 3" key="1">
    <citation type="journal article" date="2018" name="Science">
        <title>The opium poppy genome and morphinan production.</title>
        <authorList>
            <person name="Guo L."/>
            <person name="Winzer T."/>
            <person name="Yang X."/>
            <person name="Li Y."/>
            <person name="Ning Z."/>
            <person name="He Z."/>
            <person name="Teodor R."/>
            <person name="Lu Y."/>
            <person name="Bowser T.A."/>
            <person name="Graham I.A."/>
            <person name="Ye K."/>
        </authorList>
    </citation>
    <scope>NUCLEOTIDE SEQUENCE [LARGE SCALE GENOMIC DNA]</scope>
    <source>
        <strain evidence="3">cv. HN1</strain>
        <tissue evidence="2">Leaves</tissue>
    </source>
</reference>
<evidence type="ECO:0000313" key="2">
    <source>
        <dbReference type="EMBL" id="RZC74460.1"/>
    </source>
</evidence>
<sequence length="171" mass="19249">MQSFHTTIQAPDKSPLELQIRTQVVHSPATWLYKESEKKVSPSRVIHVPKGCLVILGHDPESVIDSSVMILNLQISYCDPPDFGVGQSDIRPYDEQFGRKIKVCRSSAILPLGLPYYAVDFVVIFGLLRQKVQQIQVLEVMKVEKKLQVLIFVNKIGDEYLYLAIGFCDGG</sequence>
<organism evidence="2 3">
    <name type="scientific">Papaver somniferum</name>
    <name type="common">Opium poppy</name>
    <dbReference type="NCBI Taxonomy" id="3469"/>
    <lineage>
        <taxon>Eukaryota</taxon>
        <taxon>Viridiplantae</taxon>
        <taxon>Streptophyta</taxon>
        <taxon>Embryophyta</taxon>
        <taxon>Tracheophyta</taxon>
        <taxon>Spermatophyta</taxon>
        <taxon>Magnoliopsida</taxon>
        <taxon>Ranunculales</taxon>
        <taxon>Papaveraceae</taxon>
        <taxon>Papaveroideae</taxon>
        <taxon>Papaver</taxon>
    </lineage>
</organism>
<keyword evidence="1" id="KW-0472">Membrane</keyword>
<gene>
    <name evidence="2" type="ORF">C5167_049938</name>
</gene>
<keyword evidence="1" id="KW-0812">Transmembrane</keyword>
<dbReference type="EMBL" id="CM010722">
    <property type="protein sequence ID" value="RZC74460.1"/>
    <property type="molecule type" value="Genomic_DNA"/>
</dbReference>
<name>A0A4Y7KQ33_PAPSO</name>
<feature type="transmembrane region" description="Helical" evidence="1">
    <location>
        <begin position="108"/>
        <end position="128"/>
    </location>
</feature>
<keyword evidence="3" id="KW-1185">Reference proteome</keyword>
<accession>A0A4Y7KQ33</accession>
<protein>
    <submittedName>
        <fullName evidence="2">Uncharacterized protein</fullName>
    </submittedName>
</protein>
<dbReference type="Proteomes" id="UP000316621">
    <property type="component" value="Chromosome 8"/>
</dbReference>
<dbReference type="AlphaFoldDB" id="A0A4Y7KQ33"/>
<evidence type="ECO:0000256" key="1">
    <source>
        <dbReference type="SAM" id="Phobius"/>
    </source>
</evidence>
<evidence type="ECO:0000313" key="3">
    <source>
        <dbReference type="Proteomes" id="UP000316621"/>
    </source>
</evidence>
<keyword evidence="1" id="KW-1133">Transmembrane helix</keyword>
<dbReference type="Gramene" id="RZC74460">
    <property type="protein sequence ID" value="RZC74460"/>
    <property type="gene ID" value="C5167_049938"/>
</dbReference>